<proteinExistence type="predicted"/>
<evidence type="ECO:0000313" key="3">
    <source>
        <dbReference type="Proteomes" id="UP000008021"/>
    </source>
</evidence>
<dbReference type="Gramene" id="OMERI07G12730.1">
    <property type="protein sequence ID" value="OMERI07G12730.1"/>
    <property type="gene ID" value="OMERI07G12730"/>
</dbReference>
<feature type="region of interest" description="Disordered" evidence="1">
    <location>
        <begin position="81"/>
        <end position="112"/>
    </location>
</feature>
<feature type="region of interest" description="Disordered" evidence="1">
    <location>
        <begin position="33"/>
        <end position="61"/>
    </location>
</feature>
<feature type="compositionally biased region" description="Basic and acidic residues" evidence="1">
    <location>
        <begin position="33"/>
        <end position="44"/>
    </location>
</feature>
<dbReference type="AlphaFoldDB" id="A0A0E0EBV9"/>
<sequence>MGSPLLLLPARHCRHRRKEVEVGEAAADGRKEAEVGEAAADGRKMAAPCRPSSLLPRQRLGVPSSSSLRVTITANKQKAAVAAAGFPSTEHGTERGGRGRERVESDSWVPLS</sequence>
<keyword evidence="3" id="KW-1185">Reference proteome</keyword>
<evidence type="ECO:0000256" key="1">
    <source>
        <dbReference type="SAM" id="MobiDB-lite"/>
    </source>
</evidence>
<evidence type="ECO:0000313" key="2">
    <source>
        <dbReference type="EnsemblPlants" id="OMERI07G12730.1"/>
    </source>
</evidence>
<name>A0A0E0EBV9_9ORYZ</name>
<dbReference type="EnsemblPlants" id="OMERI07G12730.1">
    <property type="protein sequence ID" value="OMERI07G12730.1"/>
    <property type="gene ID" value="OMERI07G12730"/>
</dbReference>
<organism evidence="2">
    <name type="scientific">Oryza meridionalis</name>
    <dbReference type="NCBI Taxonomy" id="40149"/>
    <lineage>
        <taxon>Eukaryota</taxon>
        <taxon>Viridiplantae</taxon>
        <taxon>Streptophyta</taxon>
        <taxon>Embryophyta</taxon>
        <taxon>Tracheophyta</taxon>
        <taxon>Spermatophyta</taxon>
        <taxon>Magnoliopsida</taxon>
        <taxon>Liliopsida</taxon>
        <taxon>Poales</taxon>
        <taxon>Poaceae</taxon>
        <taxon>BOP clade</taxon>
        <taxon>Oryzoideae</taxon>
        <taxon>Oryzeae</taxon>
        <taxon>Oryzinae</taxon>
        <taxon>Oryza</taxon>
    </lineage>
</organism>
<feature type="compositionally biased region" description="Basic and acidic residues" evidence="1">
    <location>
        <begin position="91"/>
        <end position="105"/>
    </location>
</feature>
<reference evidence="2" key="1">
    <citation type="submission" date="2015-04" db="UniProtKB">
        <authorList>
            <consortium name="EnsemblPlants"/>
        </authorList>
    </citation>
    <scope>IDENTIFICATION</scope>
</reference>
<protein>
    <submittedName>
        <fullName evidence="2">Uncharacterized protein</fullName>
    </submittedName>
</protein>
<reference evidence="2" key="2">
    <citation type="submission" date="2018-05" db="EMBL/GenBank/DDBJ databases">
        <title>OmerRS3 (Oryza meridionalis Reference Sequence Version 3).</title>
        <authorList>
            <person name="Zhang J."/>
            <person name="Kudrna D."/>
            <person name="Lee S."/>
            <person name="Talag J."/>
            <person name="Welchert J."/>
            <person name="Wing R.A."/>
        </authorList>
    </citation>
    <scope>NUCLEOTIDE SEQUENCE [LARGE SCALE GENOMIC DNA]</scope>
    <source>
        <strain evidence="2">cv. OR44</strain>
    </source>
</reference>
<accession>A0A0E0EBV9</accession>
<dbReference type="Proteomes" id="UP000008021">
    <property type="component" value="Chromosome 7"/>
</dbReference>
<dbReference type="HOGENOM" id="CLU_2149906_0_0_1"/>